<dbReference type="Gene3D" id="1.20.1290.10">
    <property type="entry name" value="AhpD-like"/>
    <property type="match status" value="1"/>
</dbReference>
<accession>A0A7X1NQ49</accession>
<gene>
    <name evidence="1" type="ORF">FNH21_08895</name>
</gene>
<reference evidence="2" key="1">
    <citation type="submission" date="2019-07" db="EMBL/GenBank/DDBJ databases">
        <title>Arthrobacter KR32 sp. nov., isolated from mountain cheese made of cows milk.</title>
        <authorList>
            <person name="Flegler A."/>
        </authorList>
    </citation>
    <scope>NUCLEOTIDE SEQUENCE [LARGE SCALE GENOMIC DNA]</scope>
    <source>
        <strain evidence="2">KR32</strain>
    </source>
</reference>
<sequence length="185" mass="19522">MSILEQVSESEATGEIAAIYGEDAGSLGYVAAHTKVLAYRAWEGLIRAIAGSMDPRRYELVTLAAALGIGSRHCRLAHGRKALPYIGEEELTAIARDYRTAGLSSPEVAMMIFAEKMSTESASMTDADALALRAEGFTDPEIVEIALAAAARNYLSRVLQALGADVDVPPGLSATLTSALLDPLP</sequence>
<dbReference type="EMBL" id="VJXX01000002">
    <property type="protein sequence ID" value="MPY10832.1"/>
    <property type="molecule type" value="Genomic_DNA"/>
</dbReference>
<dbReference type="RefSeq" id="WP_191931792.1">
    <property type="nucleotide sequence ID" value="NZ_VJXX01000002.1"/>
</dbReference>
<dbReference type="SUPFAM" id="SSF69118">
    <property type="entry name" value="AhpD-like"/>
    <property type="match status" value="1"/>
</dbReference>
<keyword evidence="2" id="KW-1185">Reference proteome</keyword>
<dbReference type="Proteomes" id="UP000326464">
    <property type="component" value="Unassembled WGS sequence"/>
</dbReference>
<dbReference type="AlphaFoldDB" id="A0A7X1NQ49"/>
<name>A0A7X1NQ49_9MICC</name>
<evidence type="ECO:0000313" key="2">
    <source>
        <dbReference type="Proteomes" id="UP000326464"/>
    </source>
</evidence>
<organism evidence="1 2">
    <name type="scientific">Arthrobacter bussei</name>
    <dbReference type="NCBI Taxonomy" id="2594179"/>
    <lineage>
        <taxon>Bacteria</taxon>
        <taxon>Bacillati</taxon>
        <taxon>Actinomycetota</taxon>
        <taxon>Actinomycetes</taxon>
        <taxon>Micrococcales</taxon>
        <taxon>Micrococcaceae</taxon>
        <taxon>Arthrobacter</taxon>
    </lineage>
</organism>
<comment type="caution">
    <text evidence="1">The sequence shown here is derived from an EMBL/GenBank/DDBJ whole genome shotgun (WGS) entry which is preliminary data.</text>
</comment>
<evidence type="ECO:0000313" key="1">
    <source>
        <dbReference type="EMBL" id="MPY10832.1"/>
    </source>
</evidence>
<protein>
    <submittedName>
        <fullName evidence="1">Carboxymuconolactone decarboxylase family protein</fullName>
    </submittedName>
</protein>
<dbReference type="PANTHER" id="PTHR35446:SF2">
    <property type="entry name" value="CARBOXYMUCONOLACTONE DECARBOXYLASE-LIKE DOMAIN-CONTAINING PROTEIN"/>
    <property type="match status" value="1"/>
</dbReference>
<proteinExistence type="predicted"/>
<dbReference type="InterPro" id="IPR029032">
    <property type="entry name" value="AhpD-like"/>
</dbReference>
<dbReference type="PANTHER" id="PTHR35446">
    <property type="entry name" value="SI:CH211-175M2.5"/>
    <property type="match status" value="1"/>
</dbReference>